<keyword evidence="5 9" id="KW-0238">DNA-binding</keyword>
<dbReference type="SUPFAM" id="SSF46894">
    <property type="entry name" value="C-terminal effector domain of the bipartite response regulators"/>
    <property type="match status" value="1"/>
</dbReference>
<dbReference type="Gene3D" id="3.40.50.2300">
    <property type="match status" value="1"/>
</dbReference>
<dbReference type="InterPro" id="IPR001789">
    <property type="entry name" value="Sig_transdc_resp-reg_receiver"/>
</dbReference>
<dbReference type="AlphaFoldDB" id="A0A7R7IB93"/>
<gene>
    <name evidence="12" type="ORF">bsdtb5_05820</name>
</gene>
<feature type="DNA-binding region" description="OmpR/PhoB-type" evidence="9">
    <location>
        <begin position="125"/>
        <end position="225"/>
    </location>
</feature>
<dbReference type="Gene3D" id="1.10.10.10">
    <property type="entry name" value="Winged helix-like DNA-binding domain superfamily/Winged helix DNA-binding domain"/>
    <property type="match status" value="1"/>
</dbReference>
<dbReference type="Proteomes" id="UP000595897">
    <property type="component" value="Chromosome"/>
</dbReference>
<dbReference type="GO" id="GO:0005829">
    <property type="term" value="C:cytosol"/>
    <property type="evidence" value="ECO:0007669"/>
    <property type="project" value="TreeGrafter"/>
</dbReference>
<organism evidence="12 13">
    <name type="scientific">Anaeromicropila herbilytica</name>
    <dbReference type="NCBI Taxonomy" id="2785025"/>
    <lineage>
        <taxon>Bacteria</taxon>
        <taxon>Bacillati</taxon>
        <taxon>Bacillota</taxon>
        <taxon>Clostridia</taxon>
        <taxon>Lachnospirales</taxon>
        <taxon>Lachnospiraceae</taxon>
        <taxon>Anaeromicropila</taxon>
    </lineage>
</organism>
<keyword evidence="2 8" id="KW-0597">Phosphoprotein</keyword>
<evidence type="ECO:0000256" key="7">
    <source>
        <dbReference type="ARBA" id="ARBA00024867"/>
    </source>
</evidence>
<reference evidence="12 13" key="1">
    <citation type="submission" date="2020-11" db="EMBL/GenBank/DDBJ databases">
        <title>Draft genome sequencing of a Lachnospiraceae strain isolated from anoxic soil subjected to BSD treatment.</title>
        <authorList>
            <person name="Uek A."/>
            <person name="Tonouchi A."/>
        </authorList>
    </citation>
    <scope>NUCLEOTIDE SEQUENCE [LARGE SCALE GENOMIC DNA]</scope>
    <source>
        <strain evidence="12 13">TB5</strain>
    </source>
</reference>
<protein>
    <recommendedName>
        <fullName evidence="1">Stage 0 sporulation protein A homolog</fullName>
    </recommendedName>
</protein>
<evidence type="ECO:0000256" key="5">
    <source>
        <dbReference type="ARBA" id="ARBA00023125"/>
    </source>
</evidence>
<dbReference type="Pfam" id="PF00486">
    <property type="entry name" value="Trans_reg_C"/>
    <property type="match status" value="1"/>
</dbReference>
<evidence type="ECO:0000256" key="3">
    <source>
        <dbReference type="ARBA" id="ARBA00023012"/>
    </source>
</evidence>
<dbReference type="InterPro" id="IPR036388">
    <property type="entry name" value="WH-like_DNA-bd_sf"/>
</dbReference>
<keyword evidence="13" id="KW-1185">Reference proteome</keyword>
<evidence type="ECO:0000256" key="6">
    <source>
        <dbReference type="ARBA" id="ARBA00023163"/>
    </source>
</evidence>
<dbReference type="SUPFAM" id="SSF52172">
    <property type="entry name" value="CheY-like"/>
    <property type="match status" value="1"/>
</dbReference>
<feature type="domain" description="Response regulatory" evidence="10">
    <location>
        <begin position="3"/>
        <end position="116"/>
    </location>
</feature>
<proteinExistence type="predicted"/>
<evidence type="ECO:0000256" key="8">
    <source>
        <dbReference type="PROSITE-ProRule" id="PRU00169"/>
    </source>
</evidence>
<dbReference type="KEGG" id="ahb:bsdtb5_05820"/>
<evidence type="ECO:0000256" key="4">
    <source>
        <dbReference type="ARBA" id="ARBA00023015"/>
    </source>
</evidence>
<dbReference type="PROSITE" id="PS51755">
    <property type="entry name" value="OMPR_PHOB"/>
    <property type="match status" value="1"/>
</dbReference>
<dbReference type="CDD" id="cd00383">
    <property type="entry name" value="trans_reg_C"/>
    <property type="match status" value="1"/>
</dbReference>
<keyword evidence="4" id="KW-0805">Transcription regulation</keyword>
<evidence type="ECO:0000259" key="11">
    <source>
        <dbReference type="PROSITE" id="PS51755"/>
    </source>
</evidence>
<dbReference type="InterPro" id="IPR001867">
    <property type="entry name" value="OmpR/PhoB-type_DNA-bd"/>
</dbReference>
<dbReference type="InterPro" id="IPR016032">
    <property type="entry name" value="Sig_transdc_resp-reg_C-effctor"/>
</dbReference>
<comment type="function">
    <text evidence="7">May play the central regulatory role in sporulation. It may be an element of the effector pathway responsible for the activation of sporulation genes in response to nutritional stress. Spo0A may act in concert with spo0H (a sigma factor) to control the expression of some genes that are critical to the sporulation process.</text>
</comment>
<evidence type="ECO:0000256" key="1">
    <source>
        <dbReference type="ARBA" id="ARBA00018672"/>
    </source>
</evidence>
<dbReference type="Gene3D" id="6.10.250.690">
    <property type="match status" value="1"/>
</dbReference>
<evidence type="ECO:0000313" key="13">
    <source>
        <dbReference type="Proteomes" id="UP000595897"/>
    </source>
</evidence>
<dbReference type="GO" id="GO:0000976">
    <property type="term" value="F:transcription cis-regulatory region binding"/>
    <property type="evidence" value="ECO:0007669"/>
    <property type="project" value="TreeGrafter"/>
</dbReference>
<feature type="domain" description="OmpR/PhoB-type" evidence="11">
    <location>
        <begin position="125"/>
        <end position="225"/>
    </location>
</feature>
<dbReference type="SMART" id="SM00448">
    <property type="entry name" value="REC"/>
    <property type="match status" value="1"/>
</dbReference>
<dbReference type="GO" id="GO:0032993">
    <property type="term" value="C:protein-DNA complex"/>
    <property type="evidence" value="ECO:0007669"/>
    <property type="project" value="TreeGrafter"/>
</dbReference>
<dbReference type="RefSeq" id="WP_271714571.1">
    <property type="nucleotide sequence ID" value="NZ_AP024169.1"/>
</dbReference>
<sequence>MKKILLLEDDVTLNNGIVMALKREEYQFSQCFTILEAKEMLNTMTYDMLILDINLPDGSGFELCQEVRKCSNVPIILLTARNMEFDVVAGLESGADDYITKPFSLMVLRARINVLFRRLETIEGLREYQIGKFLFNFTNMEFYKDNRRIELSKTEQKLLYLFVTNPNKTLSRDMILEQIWSDGAEYVEDNALSVTIRRLRDKLEEDSSKPEYIKTVFGKGYTWVNQI</sequence>
<keyword evidence="6" id="KW-0804">Transcription</keyword>
<dbReference type="GO" id="GO:0000156">
    <property type="term" value="F:phosphorelay response regulator activity"/>
    <property type="evidence" value="ECO:0007669"/>
    <property type="project" value="TreeGrafter"/>
</dbReference>
<dbReference type="Pfam" id="PF00072">
    <property type="entry name" value="Response_reg"/>
    <property type="match status" value="1"/>
</dbReference>
<dbReference type="InterPro" id="IPR011006">
    <property type="entry name" value="CheY-like_superfamily"/>
</dbReference>
<feature type="modified residue" description="4-aspartylphosphate" evidence="8">
    <location>
        <position position="52"/>
    </location>
</feature>
<dbReference type="GO" id="GO:0006355">
    <property type="term" value="P:regulation of DNA-templated transcription"/>
    <property type="evidence" value="ECO:0007669"/>
    <property type="project" value="InterPro"/>
</dbReference>
<evidence type="ECO:0000313" key="12">
    <source>
        <dbReference type="EMBL" id="BCN29287.1"/>
    </source>
</evidence>
<dbReference type="SMART" id="SM00862">
    <property type="entry name" value="Trans_reg_C"/>
    <property type="match status" value="1"/>
</dbReference>
<dbReference type="PROSITE" id="PS50110">
    <property type="entry name" value="RESPONSE_REGULATORY"/>
    <property type="match status" value="1"/>
</dbReference>
<dbReference type="PANTHER" id="PTHR48111:SF40">
    <property type="entry name" value="PHOSPHATE REGULON TRANSCRIPTIONAL REGULATORY PROTEIN PHOB"/>
    <property type="match status" value="1"/>
</dbReference>
<dbReference type="PANTHER" id="PTHR48111">
    <property type="entry name" value="REGULATOR OF RPOS"/>
    <property type="match status" value="1"/>
</dbReference>
<accession>A0A7R7IB93</accession>
<name>A0A7R7IB93_9FIRM</name>
<evidence type="ECO:0000256" key="9">
    <source>
        <dbReference type="PROSITE-ProRule" id="PRU01091"/>
    </source>
</evidence>
<keyword evidence="3" id="KW-0902">Two-component regulatory system</keyword>
<dbReference type="InterPro" id="IPR039420">
    <property type="entry name" value="WalR-like"/>
</dbReference>
<evidence type="ECO:0000259" key="10">
    <source>
        <dbReference type="PROSITE" id="PS50110"/>
    </source>
</evidence>
<evidence type="ECO:0000256" key="2">
    <source>
        <dbReference type="ARBA" id="ARBA00022553"/>
    </source>
</evidence>
<dbReference type="EMBL" id="AP024169">
    <property type="protein sequence ID" value="BCN29287.1"/>
    <property type="molecule type" value="Genomic_DNA"/>
</dbReference>